<dbReference type="EMBL" id="JAGGLI010000047">
    <property type="protein sequence ID" value="MBP2028904.1"/>
    <property type="molecule type" value="Genomic_DNA"/>
</dbReference>
<dbReference type="RefSeq" id="WP_209661960.1">
    <property type="nucleotide sequence ID" value="NZ_JAGGLI010000047.1"/>
</dbReference>
<organism evidence="1 2">
    <name type="scientific">Acetoanaerobium pronyense</name>
    <dbReference type="NCBI Taxonomy" id="1482736"/>
    <lineage>
        <taxon>Bacteria</taxon>
        <taxon>Bacillati</taxon>
        <taxon>Bacillota</taxon>
        <taxon>Clostridia</taxon>
        <taxon>Peptostreptococcales</taxon>
        <taxon>Filifactoraceae</taxon>
        <taxon>Acetoanaerobium</taxon>
    </lineage>
</organism>
<accession>A0ABS4KM92</accession>
<protein>
    <submittedName>
        <fullName evidence="1">Uncharacterized protein</fullName>
    </submittedName>
</protein>
<dbReference type="Proteomes" id="UP001314903">
    <property type="component" value="Unassembled WGS sequence"/>
</dbReference>
<keyword evidence="2" id="KW-1185">Reference proteome</keyword>
<evidence type="ECO:0000313" key="2">
    <source>
        <dbReference type="Proteomes" id="UP001314903"/>
    </source>
</evidence>
<name>A0ABS4KM92_9FIRM</name>
<proteinExistence type="predicted"/>
<comment type="caution">
    <text evidence="1">The sequence shown here is derived from an EMBL/GenBank/DDBJ whole genome shotgun (WGS) entry which is preliminary data.</text>
</comment>
<evidence type="ECO:0000313" key="1">
    <source>
        <dbReference type="EMBL" id="MBP2028904.1"/>
    </source>
</evidence>
<reference evidence="1 2" key="1">
    <citation type="submission" date="2021-03" db="EMBL/GenBank/DDBJ databases">
        <title>Genomic Encyclopedia of Type Strains, Phase IV (KMG-IV): sequencing the most valuable type-strain genomes for metagenomic binning, comparative biology and taxonomic classification.</title>
        <authorList>
            <person name="Goeker M."/>
        </authorList>
    </citation>
    <scope>NUCLEOTIDE SEQUENCE [LARGE SCALE GENOMIC DNA]</scope>
    <source>
        <strain evidence="1 2">DSM 27512</strain>
    </source>
</reference>
<sequence length="83" mass="9827">MYKLNIKGQELTLKIAEFLLSEDELKDFLDFLQKDMGDSVLNMNGKQDYMIVDEKKNKTYILRKKDNEVTVMGIMDKDELFKK</sequence>
<gene>
    <name evidence="1" type="ORF">J2Z35_002742</name>
</gene>